<accession>A0A0V0XEP5</accession>
<evidence type="ECO:0000313" key="5">
    <source>
        <dbReference type="EMBL" id="KRX86356.1"/>
    </source>
</evidence>
<dbReference type="PANTHER" id="PTHR24637:SF262">
    <property type="entry name" value="CUTICLE COLLAGEN 34-RELATED"/>
    <property type="match status" value="1"/>
</dbReference>
<organism evidence="5 6">
    <name type="scientific">Trichinella pseudospiralis</name>
    <name type="common">Parasitic roundworm</name>
    <dbReference type="NCBI Taxonomy" id="6337"/>
    <lineage>
        <taxon>Eukaryota</taxon>
        <taxon>Metazoa</taxon>
        <taxon>Ecdysozoa</taxon>
        <taxon>Nematoda</taxon>
        <taxon>Enoplea</taxon>
        <taxon>Dorylaimia</taxon>
        <taxon>Trichinellida</taxon>
        <taxon>Trichinellidae</taxon>
        <taxon>Trichinella</taxon>
    </lineage>
</organism>
<dbReference type="STRING" id="6337.A0A0V0XEP5"/>
<evidence type="ECO:0000256" key="2">
    <source>
        <dbReference type="SAM" id="MobiDB-lite"/>
    </source>
</evidence>
<protein>
    <submittedName>
        <fullName evidence="5">Putative cuticle collagen</fullName>
    </submittedName>
</protein>
<dbReference type="AlphaFoldDB" id="A0A0V0XEP5"/>
<dbReference type="GO" id="GO:0042302">
    <property type="term" value="F:structural constituent of cuticle"/>
    <property type="evidence" value="ECO:0007669"/>
    <property type="project" value="InterPro"/>
</dbReference>
<name>A0A0V0XEP5_TRIPS</name>
<keyword evidence="1" id="KW-0677">Repeat</keyword>
<feature type="transmembrane region" description="Helical" evidence="3">
    <location>
        <begin position="12"/>
        <end position="39"/>
    </location>
</feature>
<feature type="region of interest" description="Disordered" evidence="2">
    <location>
        <begin position="103"/>
        <end position="124"/>
    </location>
</feature>
<proteinExistence type="predicted"/>
<dbReference type="EMBL" id="JYDU01000391">
    <property type="protein sequence ID" value="KRX86356.1"/>
    <property type="molecule type" value="Genomic_DNA"/>
</dbReference>
<dbReference type="SMART" id="SM01088">
    <property type="entry name" value="Col_cuticle_N"/>
    <property type="match status" value="1"/>
</dbReference>
<keyword evidence="5" id="KW-0176">Collagen</keyword>
<keyword evidence="3" id="KW-0812">Transmembrane</keyword>
<dbReference type="Pfam" id="PF01484">
    <property type="entry name" value="Col_cuticle_N"/>
    <property type="match status" value="1"/>
</dbReference>
<sequence length="124" mass="13883">MEADSRIKAYKFVAYSAAIFSVVSVLAACISIPMAYNYIHHVKRQMYRELNYCRGSAEDILSEVHYLKKVPTKERNKRSYNIPNGSVINEPIEELDESECDHCCQPGPPGNVGLPGRPGKPGRP</sequence>
<dbReference type="GO" id="GO:0005581">
    <property type="term" value="C:collagen trimer"/>
    <property type="evidence" value="ECO:0007669"/>
    <property type="project" value="UniProtKB-KW"/>
</dbReference>
<evidence type="ECO:0000259" key="4">
    <source>
        <dbReference type="SMART" id="SM01088"/>
    </source>
</evidence>
<feature type="domain" description="Nematode cuticle collagen N-terminal" evidence="4">
    <location>
        <begin position="12"/>
        <end position="64"/>
    </location>
</feature>
<gene>
    <name evidence="5" type="primary">col-155</name>
    <name evidence="5" type="ORF">T4E_5289</name>
</gene>
<evidence type="ECO:0000313" key="6">
    <source>
        <dbReference type="Proteomes" id="UP000054815"/>
    </source>
</evidence>
<feature type="non-terminal residue" evidence="5">
    <location>
        <position position="124"/>
    </location>
</feature>
<dbReference type="PANTHER" id="PTHR24637">
    <property type="entry name" value="COLLAGEN"/>
    <property type="match status" value="1"/>
</dbReference>
<comment type="caution">
    <text evidence="5">The sequence shown here is derived from an EMBL/GenBank/DDBJ whole genome shotgun (WGS) entry which is preliminary data.</text>
</comment>
<dbReference type="Proteomes" id="UP000054815">
    <property type="component" value="Unassembled WGS sequence"/>
</dbReference>
<evidence type="ECO:0000256" key="3">
    <source>
        <dbReference type="SAM" id="Phobius"/>
    </source>
</evidence>
<keyword evidence="3" id="KW-0472">Membrane</keyword>
<dbReference type="InterPro" id="IPR002486">
    <property type="entry name" value="Col_cuticle_N"/>
</dbReference>
<reference evidence="5 6" key="1">
    <citation type="submission" date="2015-01" db="EMBL/GenBank/DDBJ databases">
        <title>Evolution of Trichinella species and genotypes.</title>
        <authorList>
            <person name="Korhonen P.K."/>
            <person name="Edoardo P."/>
            <person name="Giuseppe L.R."/>
            <person name="Gasser R.B."/>
        </authorList>
    </citation>
    <scope>NUCLEOTIDE SEQUENCE [LARGE SCALE GENOMIC DNA]</scope>
    <source>
        <strain evidence="5">ISS141</strain>
    </source>
</reference>
<dbReference type="PROSITE" id="PS51257">
    <property type="entry name" value="PROKAR_LIPOPROTEIN"/>
    <property type="match status" value="1"/>
</dbReference>
<keyword evidence="3" id="KW-1133">Transmembrane helix</keyword>
<evidence type="ECO:0000256" key="1">
    <source>
        <dbReference type="ARBA" id="ARBA00022737"/>
    </source>
</evidence>